<dbReference type="InterPro" id="IPR023996">
    <property type="entry name" value="TonB-dep_OMP_SusC/RagA"/>
</dbReference>
<keyword evidence="5 7" id="KW-0472">Membrane</keyword>
<feature type="domain" description="TonB-dependent receptor plug" evidence="9">
    <location>
        <begin position="112"/>
        <end position="218"/>
    </location>
</feature>
<dbReference type="Gene3D" id="2.60.40.1120">
    <property type="entry name" value="Carboxypeptidase-like, regulatory domain"/>
    <property type="match status" value="1"/>
</dbReference>
<sequence length="1006" mass="109518">MNLKLITIFLCCFSFAPLMAQQTISGIITDETKQPLPGVNITVKGDIIGAVTDFDGKYSLQISSGQVLVFSFVGFKTQEIVFENQKSLSVVMHEDAAKLDEVVVIGYGTAKKSDLTGSIASVSSEQLTIRPVQSIGDALQGQATGVQVRTNSAAPGGSTSVVIRGQNSVNSSSSPLYVLDGIPLSNIDNISVEDIESIEVLKDASSTAIYGSRGANGVILITSKQGKVGKMKVSYATRFTAQSIGNDLNLMNAQEFTEFHTAWEIAGNADPSDVFYNGSSPSRPSPLTVGEGTDWFDQITTTGFIKNHQISISGGSETNRSSVSLNYLDHEGIVKGGSYDRFGIRLANQMDVTPWLSTAVNLFVTHENKNSSGENTGTSGSTGTINQAIKMSPALPVYNEDGTYTANNLPGSEGIENPLAIVNEIENETKNWDIIGNFNITIKPFKNFSFKTSLGGNYNNYKQGTYNPSTTITGGLINGRASIENRNTSHLVNENIFSYNTIFKEKHKLDIVAGATYEEEVYEDFSVSATDFFTDAFGYNNIDSAGEFGTPKSNKTKWQLLSYLGRVNYSLDRKYLLSASVRYDGSSRFGEGNKWGFFPAASGAWVVSSEDFMANARNTINTLKFRVGWGKTGNQNIGLYQSLAVFGLANYPLGDAIESGVAASRLANIDLRWETTESINVGLDTKLFNTVDLSVDYYEKTTTDLLLNVSLVETSGFANALLNTGELQNKGFEISADTKLVNNKNFKANIKTELFLNKNEIISLDGDATQQWKVGESLGAKIGYISDGIIQNQAELDAYSDSNGNPINGASIGDERAVDLNGDDVIDGYDQVVTFDPNPDFSYAIGLNFEYKRVALDLFFYGVQGNQIYNQTATYLRSTEIIRSNLSTDLIDNYWTPTNPDAKYPRLTAPTIYSQQRLNIEDGSFLRLQNIRLGYTLPALGPFNNASLYISAQNVFTITKYSGFDPDVNSTPGDGTFTNNGNDSFGVDRNAYPVPQSFTLGLQVNF</sequence>
<dbReference type="Proteomes" id="UP001176883">
    <property type="component" value="Unassembled WGS sequence"/>
</dbReference>
<feature type="chain" id="PRO_5047257031" evidence="8">
    <location>
        <begin position="21"/>
        <end position="1006"/>
    </location>
</feature>
<comment type="caution">
    <text evidence="10">The sequence shown here is derived from an EMBL/GenBank/DDBJ whole genome shotgun (WGS) entry which is preliminary data.</text>
</comment>
<evidence type="ECO:0000256" key="1">
    <source>
        <dbReference type="ARBA" id="ARBA00004571"/>
    </source>
</evidence>
<proteinExistence type="inferred from homology"/>
<evidence type="ECO:0000256" key="2">
    <source>
        <dbReference type="ARBA" id="ARBA00022448"/>
    </source>
</evidence>
<dbReference type="Gene3D" id="2.170.130.10">
    <property type="entry name" value="TonB-dependent receptor, plug domain"/>
    <property type="match status" value="1"/>
</dbReference>
<dbReference type="InterPro" id="IPR023997">
    <property type="entry name" value="TonB-dep_OMP_SusC/RagA_CS"/>
</dbReference>
<evidence type="ECO:0000256" key="8">
    <source>
        <dbReference type="SAM" id="SignalP"/>
    </source>
</evidence>
<keyword evidence="11" id="KW-1185">Reference proteome</keyword>
<dbReference type="SUPFAM" id="SSF49464">
    <property type="entry name" value="Carboxypeptidase regulatory domain-like"/>
    <property type="match status" value="1"/>
</dbReference>
<comment type="similarity">
    <text evidence="7">Belongs to the TonB-dependent receptor family.</text>
</comment>
<dbReference type="EMBL" id="JAUOEK010000114">
    <property type="protein sequence ID" value="MDO5970094.1"/>
    <property type="molecule type" value="Genomic_DNA"/>
</dbReference>
<gene>
    <name evidence="10" type="ORF">Q4Q35_09770</name>
</gene>
<dbReference type="InterPro" id="IPR008969">
    <property type="entry name" value="CarboxyPept-like_regulatory"/>
</dbReference>
<dbReference type="InterPro" id="IPR037066">
    <property type="entry name" value="Plug_dom_sf"/>
</dbReference>
<evidence type="ECO:0000256" key="3">
    <source>
        <dbReference type="ARBA" id="ARBA00022452"/>
    </source>
</evidence>
<name>A0ABT8WAF1_9FLAO</name>
<dbReference type="Gene3D" id="2.40.170.20">
    <property type="entry name" value="TonB-dependent receptor, beta-barrel domain"/>
    <property type="match status" value="1"/>
</dbReference>
<keyword evidence="2 7" id="KW-0813">Transport</keyword>
<evidence type="ECO:0000256" key="4">
    <source>
        <dbReference type="ARBA" id="ARBA00022692"/>
    </source>
</evidence>
<dbReference type="InterPro" id="IPR036942">
    <property type="entry name" value="Beta-barrel_TonB_sf"/>
</dbReference>
<organism evidence="10 11">
    <name type="scientific">Flavivirga aquimarina</name>
    <dbReference type="NCBI Taxonomy" id="2027862"/>
    <lineage>
        <taxon>Bacteria</taxon>
        <taxon>Pseudomonadati</taxon>
        <taxon>Bacteroidota</taxon>
        <taxon>Flavobacteriia</taxon>
        <taxon>Flavobacteriales</taxon>
        <taxon>Flavobacteriaceae</taxon>
        <taxon>Flavivirga</taxon>
    </lineage>
</organism>
<evidence type="ECO:0000259" key="9">
    <source>
        <dbReference type="Pfam" id="PF07715"/>
    </source>
</evidence>
<keyword evidence="8" id="KW-0732">Signal</keyword>
<dbReference type="RefSeq" id="WP_303277787.1">
    <property type="nucleotide sequence ID" value="NZ_JAUOEK010000114.1"/>
</dbReference>
<evidence type="ECO:0000256" key="7">
    <source>
        <dbReference type="PROSITE-ProRule" id="PRU01360"/>
    </source>
</evidence>
<accession>A0ABT8WAF1</accession>
<dbReference type="PROSITE" id="PS52016">
    <property type="entry name" value="TONB_DEPENDENT_REC_3"/>
    <property type="match status" value="1"/>
</dbReference>
<evidence type="ECO:0000313" key="10">
    <source>
        <dbReference type="EMBL" id="MDO5970094.1"/>
    </source>
</evidence>
<dbReference type="Pfam" id="PF07715">
    <property type="entry name" value="Plug"/>
    <property type="match status" value="1"/>
</dbReference>
<dbReference type="NCBIfam" id="TIGR04056">
    <property type="entry name" value="OMP_RagA_SusC"/>
    <property type="match status" value="1"/>
</dbReference>
<keyword evidence="6 7" id="KW-0998">Cell outer membrane</keyword>
<feature type="signal peptide" evidence="8">
    <location>
        <begin position="1"/>
        <end position="20"/>
    </location>
</feature>
<dbReference type="InterPro" id="IPR012910">
    <property type="entry name" value="Plug_dom"/>
</dbReference>
<keyword evidence="4 7" id="KW-0812">Transmembrane</keyword>
<keyword evidence="3 7" id="KW-1134">Transmembrane beta strand</keyword>
<dbReference type="Pfam" id="PF13715">
    <property type="entry name" value="CarbopepD_reg_2"/>
    <property type="match status" value="1"/>
</dbReference>
<dbReference type="SUPFAM" id="SSF56935">
    <property type="entry name" value="Porins"/>
    <property type="match status" value="1"/>
</dbReference>
<evidence type="ECO:0000256" key="6">
    <source>
        <dbReference type="ARBA" id="ARBA00023237"/>
    </source>
</evidence>
<dbReference type="InterPro" id="IPR039426">
    <property type="entry name" value="TonB-dep_rcpt-like"/>
</dbReference>
<keyword evidence="10" id="KW-0675">Receptor</keyword>
<evidence type="ECO:0000256" key="5">
    <source>
        <dbReference type="ARBA" id="ARBA00023136"/>
    </source>
</evidence>
<reference evidence="10" key="1">
    <citation type="submission" date="2023-07" db="EMBL/GenBank/DDBJ databases">
        <title>Two novel species in the genus Flavivirga.</title>
        <authorList>
            <person name="Kwon K."/>
        </authorList>
    </citation>
    <scope>NUCLEOTIDE SEQUENCE</scope>
    <source>
        <strain evidence="10">KCTC 52353</strain>
    </source>
</reference>
<protein>
    <submittedName>
        <fullName evidence="10">TonB-dependent receptor</fullName>
    </submittedName>
</protein>
<evidence type="ECO:0000313" key="11">
    <source>
        <dbReference type="Proteomes" id="UP001176883"/>
    </source>
</evidence>
<dbReference type="NCBIfam" id="TIGR04057">
    <property type="entry name" value="SusC_RagA_signa"/>
    <property type="match status" value="1"/>
</dbReference>
<comment type="subcellular location">
    <subcellularLocation>
        <location evidence="1 7">Cell outer membrane</location>
        <topology evidence="1 7">Multi-pass membrane protein</topology>
    </subcellularLocation>
</comment>